<dbReference type="EMBL" id="UIHB01000001">
    <property type="protein sequence ID" value="SUZ26334.1"/>
    <property type="molecule type" value="Genomic_DNA"/>
</dbReference>
<feature type="domain" description="DUF58" evidence="1">
    <location>
        <begin position="68"/>
        <end position="275"/>
    </location>
</feature>
<evidence type="ECO:0000313" key="2">
    <source>
        <dbReference type="EMBL" id="SUZ26334.1"/>
    </source>
</evidence>
<proteinExistence type="predicted"/>
<gene>
    <name evidence="2" type="ORF">CPBF424_00880</name>
</gene>
<name>A0AA46C4M4_9XANT</name>
<dbReference type="AlphaFoldDB" id="A0AA46C4M4"/>
<accession>A0AA46C4M4</accession>
<dbReference type="Proteomes" id="UP000254168">
    <property type="component" value="Unassembled WGS sequence"/>
</dbReference>
<dbReference type="PANTHER" id="PTHR33608:SF7">
    <property type="entry name" value="DUF58 DOMAIN-CONTAINING PROTEIN"/>
    <property type="match status" value="1"/>
</dbReference>
<evidence type="ECO:0000259" key="1">
    <source>
        <dbReference type="Pfam" id="PF01882"/>
    </source>
</evidence>
<dbReference type="PANTHER" id="PTHR33608">
    <property type="entry name" value="BLL2464 PROTEIN"/>
    <property type="match status" value="1"/>
</dbReference>
<protein>
    <recommendedName>
        <fullName evidence="1">DUF58 domain-containing protein</fullName>
    </recommendedName>
</protein>
<keyword evidence="3" id="KW-1185">Reference proteome</keyword>
<dbReference type="Pfam" id="PF01882">
    <property type="entry name" value="DUF58"/>
    <property type="match status" value="1"/>
</dbReference>
<sequence>MWSPRCCAPCRSRREARGNVSEDVPALLPAELRSRLRGLQLRARQAQGAQGIGQHASRSRGAGLEFSQYRAYEPGDALRQIDWKLYARSDRFFVREAERESPLTLWVLLDATASAGQADQARPHYTRLQAMATLAACAADVALRQGDQVGLFAVHGGGLVAVPAAGGPRQRDRLWLALHGLRAGGRWPGMDAVRPLWERIAAHTLVLSIGDGFDEELLGALEKLAAARREVMQLQVLTCDERDFPFDGGHRFRDPETGEELLGDGAAMRAAYLQRFGAAQRALQARWQAAGIAHAVHYLDAPPDAALRALFAHGARR</sequence>
<dbReference type="InterPro" id="IPR002881">
    <property type="entry name" value="DUF58"/>
</dbReference>
<evidence type="ECO:0000313" key="3">
    <source>
        <dbReference type="Proteomes" id="UP000254168"/>
    </source>
</evidence>
<comment type="caution">
    <text evidence="2">The sequence shown here is derived from an EMBL/GenBank/DDBJ whole genome shotgun (WGS) entry which is preliminary data.</text>
</comment>
<organism evidence="2 3">
    <name type="scientific">Xanthomonas euroxanthea</name>
    <dbReference type="NCBI Taxonomy" id="2259622"/>
    <lineage>
        <taxon>Bacteria</taxon>
        <taxon>Pseudomonadati</taxon>
        <taxon>Pseudomonadota</taxon>
        <taxon>Gammaproteobacteria</taxon>
        <taxon>Lysobacterales</taxon>
        <taxon>Lysobacteraceae</taxon>
        <taxon>Xanthomonas</taxon>
    </lineage>
</organism>
<reference evidence="2 3" key="1">
    <citation type="submission" date="2018-06" db="EMBL/GenBank/DDBJ databases">
        <authorList>
            <person name="Pothier F. J."/>
        </authorList>
    </citation>
    <scope>NUCLEOTIDE SEQUENCE [LARGE SCALE GENOMIC DNA]</scope>
    <source>
        <strain evidence="2 3">CPBF 424</strain>
    </source>
</reference>